<keyword evidence="3" id="KW-1185">Reference proteome</keyword>
<evidence type="ECO:0000313" key="3">
    <source>
        <dbReference type="Proteomes" id="UP001225378"/>
    </source>
</evidence>
<evidence type="ECO:0000313" key="2">
    <source>
        <dbReference type="EMBL" id="XBS21171.1"/>
    </source>
</evidence>
<dbReference type="AlphaFoldDB" id="A0AAU7NX87"/>
<gene>
    <name evidence="2" type="ORF">Q9L42_003350</name>
</gene>
<keyword evidence="1" id="KW-1133">Transmembrane helix</keyword>
<dbReference type="KEGG" id="mech:Q9L42_003350"/>
<dbReference type="Proteomes" id="UP001225378">
    <property type="component" value="Chromosome"/>
</dbReference>
<organism evidence="2 3">
    <name type="scientific">Methylomarinum roseum</name>
    <dbReference type="NCBI Taxonomy" id="3067653"/>
    <lineage>
        <taxon>Bacteria</taxon>
        <taxon>Pseudomonadati</taxon>
        <taxon>Pseudomonadota</taxon>
        <taxon>Gammaproteobacteria</taxon>
        <taxon>Methylococcales</taxon>
        <taxon>Methylococcaceae</taxon>
        <taxon>Methylomarinum</taxon>
    </lineage>
</organism>
<protein>
    <submittedName>
        <fullName evidence="2">Uncharacterized protein</fullName>
    </submittedName>
</protein>
<dbReference type="EMBL" id="CP157743">
    <property type="protein sequence ID" value="XBS21171.1"/>
    <property type="molecule type" value="Genomic_DNA"/>
</dbReference>
<name>A0AAU7NX87_9GAMM</name>
<accession>A0AAU7NX87</accession>
<evidence type="ECO:0000256" key="1">
    <source>
        <dbReference type="SAM" id="Phobius"/>
    </source>
</evidence>
<sequence>MSFATFGKILLLLIWPLLFLVILYFNDKEKFKQRLKQFKWKDW</sequence>
<feature type="transmembrane region" description="Helical" evidence="1">
    <location>
        <begin position="6"/>
        <end position="26"/>
    </location>
</feature>
<keyword evidence="1" id="KW-0812">Transmembrane</keyword>
<reference evidence="2 3" key="1">
    <citation type="journal article" date="2024" name="Microbiology">
        <title>Methylomarinum rosea sp. nov., a novel halophilic methanotrophic bacterium from the hypersaline Lake Elton.</title>
        <authorList>
            <person name="Suleimanov R.Z."/>
            <person name="Oshkin I.Y."/>
            <person name="Danilova O.V."/>
            <person name="Suzina N.E."/>
            <person name="Dedysh S.N."/>
        </authorList>
    </citation>
    <scope>NUCLEOTIDE SEQUENCE [LARGE SCALE GENOMIC DNA]</scope>
    <source>
        <strain evidence="2 3">Ch1-1</strain>
    </source>
</reference>
<proteinExistence type="predicted"/>
<dbReference type="RefSeq" id="WP_305909837.1">
    <property type="nucleotide sequence ID" value="NZ_CP157743.1"/>
</dbReference>
<keyword evidence="1" id="KW-0472">Membrane</keyword>